<reference evidence="1" key="1">
    <citation type="submission" date="2015-10" db="EMBL/GenBank/DDBJ databases">
        <title>EvidentialGene: Evidence-directed Construction of Complete mRNA Transcriptomes without Genomes.</title>
        <authorList>
            <person name="Gilbert D.G."/>
        </authorList>
    </citation>
    <scope>NUCLEOTIDE SEQUENCE</scope>
</reference>
<organism evidence="1">
    <name type="scientific">Daphnia magna</name>
    <dbReference type="NCBI Taxonomy" id="35525"/>
    <lineage>
        <taxon>Eukaryota</taxon>
        <taxon>Metazoa</taxon>
        <taxon>Ecdysozoa</taxon>
        <taxon>Arthropoda</taxon>
        <taxon>Crustacea</taxon>
        <taxon>Branchiopoda</taxon>
        <taxon>Diplostraca</taxon>
        <taxon>Cladocera</taxon>
        <taxon>Anomopoda</taxon>
        <taxon>Daphniidae</taxon>
        <taxon>Daphnia</taxon>
    </lineage>
</organism>
<dbReference type="AlphaFoldDB" id="A0A0P6E0T8"/>
<dbReference type="Proteomes" id="UP000076858">
    <property type="component" value="Unassembled WGS sequence"/>
</dbReference>
<dbReference type="EMBL" id="GDIQ01069778">
    <property type="protein sequence ID" value="JAN24959.1"/>
    <property type="molecule type" value="Transcribed_RNA"/>
</dbReference>
<gene>
    <name evidence="2" type="ORF">APZ42_029372</name>
</gene>
<evidence type="ECO:0000313" key="3">
    <source>
        <dbReference type="Proteomes" id="UP000076858"/>
    </source>
</evidence>
<keyword evidence="3" id="KW-1185">Reference proteome</keyword>
<protein>
    <submittedName>
        <fullName evidence="1">Uncharacterized protein</fullName>
    </submittedName>
</protein>
<reference evidence="2 3" key="2">
    <citation type="submission" date="2016-03" db="EMBL/GenBank/DDBJ databases">
        <title>EvidentialGene: Evidence-directed Construction of Genes on Genomes.</title>
        <authorList>
            <person name="Gilbert D.G."/>
            <person name="Choi J.-H."/>
            <person name="Mockaitis K."/>
            <person name="Colbourne J."/>
            <person name="Pfrender M."/>
        </authorList>
    </citation>
    <scope>NUCLEOTIDE SEQUENCE [LARGE SCALE GENOMIC DNA]</scope>
    <source>
        <strain evidence="2 3">Xinb3</strain>
        <tissue evidence="2">Complete organism</tissue>
    </source>
</reference>
<name>A0A0P6E0T8_9CRUS</name>
<evidence type="ECO:0000313" key="2">
    <source>
        <dbReference type="EMBL" id="KZS06817.1"/>
    </source>
</evidence>
<evidence type="ECO:0000313" key="1">
    <source>
        <dbReference type="EMBL" id="JAN24959.1"/>
    </source>
</evidence>
<proteinExistence type="predicted"/>
<sequence length="89" mass="10368">MSVYVGCVNIGSTTPQYYTTRNVSQTSEKGISTMLVNRFQGSNSQWWRRDGRQVKPKVKKFDEDRRRQTTANESVVCLFFQLLCVRIQL</sequence>
<dbReference type="EMBL" id="LRGB01002580">
    <property type="protein sequence ID" value="KZS06817.1"/>
    <property type="molecule type" value="Genomic_DNA"/>
</dbReference>
<accession>A0A0P6E0T8</accession>